<dbReference type="InterPro" id="IPR013783">
    <property type="entry name" value="Ig-like_fold"/>
</dbReference>
<evidence type="ECO:0000256" key="1">
    <source>
        <dbReference type="SAM" id="SignalP"/>
    </source>
</evidence>
<dbReference type="PROSITE" id="PS51257">
    <property type="entry name" value="PROKAR_LIPOPROTEIN"/>
    <property type="match status" value="1"/>
</dbReference>
<keyword evidence="1" id="KW-0732">Signal</keyword>
<dbReference type="AlphaFoldDB" id="A0A7C4VH55"/>
<gene>
    <name evidence="2" type="ORF">ENK37_08385</name>
</gene>
<feature type="signal peptide" evidence="1">
    <location>
        <begin position="1"/>
        <end position="25"/>
    </location>
</feature>
<comment type="caution">
    <text evidence="2">The sequence shown here is derived from an EMBL/GenBank/DDBJ whole genome shotgun (WGS) entry which is preliminary data.</text>
</comment>
<name>A0A7C4VH55_9DEIN</name>
<evidence type="ECO:0000313" key="2">
    <source>
        <dbReference type="EMBL" id="HGY10050.1"/>
    </source>
</evidence>
<dbReference type="EMBL" id="DRPZ01000212">
    <property type="protein sequence ID" value="HGY10050.1"/>
    <property type="molecule type" value="Genomic_DNA"/>
</dbReference>
<keyword evidence="2" id="KW-0121">Carboxypeptidase</keyword>
<dbReference type="GO" id="GO:0004180">
    <property type="term" value="F:carboxypeptidase activity"/>
    <property type="evidence" value="ECO:0007669"/>
    <property type="project" value="UniProtKB-KW"/>
</dbReference>
<reference evidence="2" key="1">
    <citation type="journal article" date="2020" name="mSystems">
        <title>Genome- and Community-Level Interaction Insights into Carbon Utilization and Element Cycling Functions of Hydrothermarchaeota in Hydrothermal Sediment.</title>
        <authorList>
            <person name="Zhou Z."/>
            <person name="Liu Y."/>
            <person name="Xu W."/>
            <person name="Pan J."/>
            <person name="Luo Z.H."/>
            <person name="Li M."/>
        </authorList>
    </citation>
    <scope>NUCLEOTIDE SEQUENCE [LARGE SCALE GENOMIC DNA]</scope>
    <source>
        <strain evidence="2">HyVt-570</strain>
    </source>
</reference>
<sequence length="503" mass="53409">MYQSLKGIAAAVGLTLLLAACQNPAAPGPGGGDAGGAGPQPSVESGTIVGFVVSANAGEAVAGSTVSIYEAGTHNLLGTTTTGADGSFTFEASAGAVDLVFEKDGYAGSQVLNLWLQEEDPTRIYVIQRKAFNPAWPTTPPEVVVGKVQDGDIYDAAFGYIPYDVSVTPAAPLTTDLIYAALGKTPGSAFITGHREIFVSVNATGDRFLDPFDYAAAGPTTFQVVAYDTNGNRTQVFRHVEISVPFISDVDLVAPELRGALSITLNKPVEFFSAGPMAAPENGNLYTEVFWQPKSDFSHAPNDVPYGYHVYRSFDGEQFERIGTVTGLSTAYIDASPELAPGRTAYYRVTAFVGDLESEPSNAVSTTPLDVFDVQLTSPADGASGVPVTPTFGWTPTQTVSGYHYYAGAVWDTLTGTSAWFASPASPMLVNRTEWTWNEDGAYTNTPLETLQRGRSYEWHLIEAYAMDDPVHPTAISVAADGLGLWFPYGVASTDHFSFTTAP</sequence>
<feature type="chain" id="PRO_5027862210" evidence="1">
    <location>
        <begin position="26"/>
        <end position="503"/>
    </location>
</feature>
<dbReference type="Proteomes" id="UP000885759">
    <property type="component" value="Unassembled WGS sequence"/>
</dbReference>
<dbReference type="Gene3D" id="2.60.40.10">
    <property type="entry name" value="Immunoglobulins"/>
    <property type="match status" value="1"/>
</dbReference>
<proteinExistence type="predicted"/>
<keyword evidence="2" id="KW-0378">Hydrolase</keyword>
<dbReference type="InterPro" id="IPR036116">
    <property type="entry name" value="FN3_sf"/>
</dbReference>
<dbReference type="Pfam" id="PF13620">
    <property type="entry name" value="CarboxypepD_reg"/>
    <property type="match status" value="1"/>
</dbReference>
<dbReference type="InterPro" id="IPR008969">
    <property type="entry name" value="CarboxyPept-like_regulatory"/>
</dbReference>
<organism evidence="2">
    <name type="scientific">Oceanithermus profundus</name>
    <dbReference type="NCBI Taxonomy" id="187137"/>
    <lineage>
        <taxon>Bacteria</taxon>
        <taxon>Thermotogati</taxon>
        <taxon>Deinococcota</taxon>
        <taxon>Deinococci</taxon>
        <taxon>Thermales</taxon>
        <taxon>Thermaceae</taxon>
        <taxon>Oceanithermus</taxon>
    </lineage>
</organism>
<dbReference type="Gene3D" id="2.60.40.1120">
    <property type="entry name" value="Carboxypeptidase-like, regulatory domain"/>
    <property type="match status" value="1"/>
</dbReference>
<keyword evidence="2" id="KW-0645">Protease</keyword>
<protein>
    <submittedName>
        <fullName evidence="2">Carboxypeptidase regulatory-like domain-containing protein</fullName>
    </submittedName>
</protein>
<accession>A0A7C4VH55</accession>
<dbReference type="SUPFAM" id="SSF49265">
    <property type="entry name" value="Fibronectin type III"/>
    <property type="match status" value="1"/>
</dbReference>
<dbReference type="SUPFAM" id="SSF49464">
    <property type="entry name" value="Carboxypeptidase regulatory domain-like"/>
    <property type="match status" value="1"/>
</dbReference>